<name>W3VPR9_MOEAP</name>
<sequence length="92" mass="9491">MQATPSSGAGAKEKSARRGEKLPPSFSDVLDSGSGDFPCSQPASDRIDGGSRGHVWTWLAGNNGFSERKVHDSETDRTASGALLTNAGSTPA</sequence>
<dbReference type="AlphaFoldDB" id="W3VPR9"/>
<protein>
    <submittedName>
        <fullName evidence="2">Uncharacterized protein</fullName>
    </submittedName>
</protein>
<evidence type="ECO:0000313" key="3">
    <source>
        <dbReference type="Proteomes" id="UP000019462"/>
    </source>
</evidence>
<reference evidence="2 3" key="1">
    <citation type="journal article" date="2014" name="Genome Announc.">
        <title>Genome sequence of the basidiomycetous fungus Pseudozyma aphidis DSM70725, an efficient producer of biosurfactant mannosylerythritol lipids.</title>
        <authorList>
            <person name="Lorenz S."/>
            <person name="Guenther M."/>
            <person name="Grumaz C."/>
            <person name="Rupp S."/>
            <person name="Zibek S."/>
            <person name="Sohn K."/>
        </authorList>
    </citation>
    <scope>NUCLEOTIDE SEQUENCE [LARGE SCALE GENOMIC DNA]</scope>
    <source>
        <strain evidence="3">ATCC 32657 / CBS 517.83 / DSM 70725 / JCM 10318 / NBRC 10182 / NRRL Y-7954 / St-0401</strain>
    </source>
</reference>
<dbReference type="Proteomes" id="UP000019462">
    <property type="component" value="Unassembled WGS sequence"/>
</dbReference>
<feature type="compositionally biased region" description="Basic and acidic residues" evidence="1">
    <location>
        <begin position="66"/>
        <end position="77"/>
    </location>
</feature>
<accession>W3VPR9</accession>
<feature type="region of interest" description="Disordered" evidence="1">
    <location>
        <begin position="65"/>
        <end position="92"/>
    </location>
</feature>
<organism evidence="2 3">
    <name type="scientific">Moesziomyces aphidis</name>
    <name type="common">Pseudozyma aphidis</name>
    <dbReference type="NCBI Taxonomy" id="84754"/>
    <lineage>
        <taxon>Eukaryota</taxon>
        <taxon>Fungi</taxon>
        <taxon>Dikarya</taxon>
        <taxon>Basidiomycota</taxon>
        <taxon>Ustilaginomycotina</taxon>
        <taxon>Ustilaginomycetes</taxon>
        <taxon>Ustilaginales</taxon>
        <taxon>Ustilaginaceae</taxon>
        <taxon>Moesziomyces</taxon>
    </lineage>
</organism>
<evidence type="ECO:0000313" key="2">
    <source>
        <dbReference type="EMBL" id="ETS62742.1"/>
    </source>
</evidence>
<evidence type="ECO:0000256" key="1">
    <source>
        <dbReference type="SAM" id="MobiDB-lite"/>
    </source>
</evidence>
<dbReference type="HOGENOM" id="CLU_2414224_0_0_1"/>
<feature type="region of interest" description="Disordered" evidence="1">
    <location>
        <begin position="1"/>
        <end position="53"/>
    </location>
</feature>
<gene>
    <name evidence="2" type="ORF">PaG_02480</name>
</gene>
<comment type="caution">
    <text evidence="2">The sequence shown here is derived from an EMBL/GenBank/DDBJ whole genome shotgun (WGS) entry which is preliminary data.</text>
</comment>
<feature type="compositionally biased region" description="Basic and acidic residues" evidence="1">
    <location>
        <begin position="11"/>
        <end position="21"/>
    </location>
</feature>
<dbReference type="EMBL" id="AWNI01000009">
    <property type="protein sequence ID" value="ETS62742.1"/>
    <property type="molecule type" value="Genomic_DNA"/>
</dbReference>
<keyword evidence="3" id="KW-1185">Reference proteome</keyword>
<proteinExistence type="predicted"/>